<keyword evidence="6" id="KW-1185">Reference proteome</keyword>
<keyword evidence="3" id="KW-0812">Transmembrane</keyword>
<keyword evidence="3" id="KW-1133">Transmembrane helix</keyword>
<dbReference type="GO" id="GO:0005524">
    <property type="term" value="F:ATP binding"/>
    <property type="evidence" value="ECO:0007669"/>
    <property type="project" value="UniProtKB-UniRule"/>
</dbReference>
<keyword evidence="1" id="KW-0067">ATP-binding</keyword>
<name>A0A813H8S5_POLGL</name>
<dbReference type="EMBL" id="CAJNNV010030866">
    <property type="protein sequence ID" value="CAE8633977.1"/>
    <property type="molecule type" value="Genomic_DNA"/>
</dbReference>
<gene>
    <name evidence="5" type="ORF">PGLA1383_LOCUS49652</name>
</gene>
<accession>A0A813H8S5</accession>
<evidence type="ECO:0000313" key="6">
    <source>
        <dbReference type="Proteomes" id="UP000654075"/>
    </source>
</evidence>
<feature type="region of interest" description="Disordered" evidence="2">
    <location>
        <begin position="242"/>
        <end position="267"/>
    </location>
</feature>
<dbReference type="InterPro" id="IPR017441">
    <property type="entry name" value="Protein_kinase_ATP_BS"/>
</dbReference>
<reference evidence="5" key="1">
    <citation type="submission" date="2021-02" db="EMBL/GenBank/DDBJ databases">
        <authorList>
            <person name="Dougan E. K."/>
            <person name="Rhodes N."/>
            <person name="Thang M."/>
            <person name="Chan C."/>
        </authorList>
    </citation>
    <scope>NUCLEOTIDE SEQUENCE</scope>
</reference>
<dbReference type="PROSITE" id="PS50011">
    <property type="entry name" value="PROTEIN_KINASE_DOM"/>
    <property type="match status" value="1"/>
</dbReference>
<evidence type="ECO:0000259" key="4">
    <source>
        <dbReference type="PROSITE" id="PS50011"/>
    </source>
</evidence>
<dbReference type="PANTHER" id="PTHR24347">
    <property type="entry name" value="SERINE/THREONINE-PROTEIN KINASE"/>
    <property type="match status" value="1"/>
</dbReference>
<evidence type="ECO:0000313" key="5">
    <source>
        <dbReference type="EMBL" id="CAE8633977.1"/>
    </source>
</evidence>
<feature type="non-terminal residue" evidence="5">
    <location>
        <position position="982"/>
    </location>
</feature>
<dbReference type="Pfam" id="PF00069">
    <property type="entry name" value="Pkinase"/>
    <property type="match status" value="1"/>
</dbReference>
<dbReference type="AlphaFoldDB" id="A0A813H8S5"/>
<protein>
    <recommendedName>
        <fullName evidence="4">Protein kinase domain-containing protein</fullName>
    </recommendedName>
</protein>
<feature type="binding site" evidence="1">
    <location>
        <position position="872"/>
    </location>
    <ligand>
        <name>ATP</name>
        <dbReference type="ChEBI" id="CHEBI:30616"/>
    </ligand>
</feature>
<feature type="transmembrane region" description="Helical" evidence="3">
    <location>
        <begin position="436"/>
        <end position="458"/>
    </location>
</feature>
<feature type="region of interest" description="Disordered" evidence="2">
    <location>
        <begin position="188"/>
        <end position="215"/>
    </location>
</feature>
<dbReference type="InterPro" id="IPR011009">
    <property type="entry name" value="Kinase-like_dom_sf"/>
</dbReference>
<feature type="transmembrane region" description="Helical" evidence="3">
    <location>
        <begin position="402"/>
        <end position="424"/>
    </location>
</feature>
<dbReference type="Gene3D" id="1.10.510.10">
    <property type="entry name" value="Transferase(Phosphotransferase) domain 1"/>
    <property type="match status" value="1"/>
</dbReference>
<dbReference type="GO" id="GO:0004672">
    <property type="term" value="F:protein kinase activity"/>
    <property type="evidence" value="ECO:0007669"/>
    <property type="project" value="InterPro"/>
</dbReference>
<feature type="compositionally biased region" description="Low complexity" evidence="2">
    <location>
        <begin position="194"/>
        <end position="210"/>
    </location>
</feature>
<feature type="transmembrane region" description="Helical" evidence="3">
    <location>
        <begin position="314"/>
        <end position="334"/>
    </location>
</feature>
<dbReference type="OrthoDB" id="10293312at2759"/>
<keyword evidence="1" id="KW-0547">Nucleotide-binding</keyword>
<dbReference type="Proteomes" id="UP000654075">
    <property type="component" value="Unassembled WGS sequence"/>
</dbReference>
<organism evidence="5 6">
    <name type="scientific">Polarella glacialis</name>
    <name type="common">Dinoflagellate</name>
    <dbReference type="NCBI Taxonomy" id="89957"/>
    <lineage>
        <taxon>Eukaryota</taxon>
        <taxon>Sar</taxon>
        <taxon>Alveolata</taxon>
        <taxon>Dinophyceae</taxon>
        <taxon>Suessiales</taxon>
        <taxon>Suessiaceae</taxon>
        <taxon>Polarella</taxon>
    </lineage>
</organism>
<evidence type="ECO:0000256" key="3">
    <source>
        <dbReference type="SAM" id="Phobius"/>
    </source>
</evidence>
<evidence type="ECO:0000256" key="2">
    <source>
        <dbReference type="SAM" id="MobiDB-lite"/>
    </source>
</evidence>
<evidence type="ECO:0000256" key="1">
    <source>
        <dbReference type="PROSITE-ProRule" id="PRU10141"/>
    </source>
</evidence>
<proteinExistence type="predicted"/>
<dbReference type="InterPro" id="IPR000719">
    <property type="entry name" value="Prot_kinase_dom"/>
</dbReference>
<comment type="caution">
    <text evidence="5">The sequence shown here is derived from an EMBL/GenBank/DDBJ whole genome shotgun (WGS) entry which is preliminary data.</text>
</comment>
<feature type="compositionally biased region" description="Low complexity" evidence="2">
    <location>
        <begin position="61"/>
        <end position="78"/>
    </location>
</feature>
<keyword evidence="3" id="KW-0472">Membrane</keyword>
<sequence>MVFDEPLAHAIAMLVAEQSDKQLSSVFAELQKKLFANVESAVFNQLVDGQTDLSVNDGKSSDSSTNSPSLSTEASSTTKSRKAGQMISHVPALDLAEKAGATIAQACGEMQEEGSSKDLLVSCKMQHQGQRQSCLQGSLVDETVSQRKTRFSGFVVQVLPEQSSSLQGVVGHGHTTEQEMLLVQILTDGDAPPDDSQSPPLPPALLESSPIGDTPGAVEEFKEGMVCIIRWGKRSKRLKTLNPPEEVEASKTESFPGPAKSTSGRSMAQAWVEQDKSLAGTSPLTEVLLVGTPLWLSVWGLQNCHRRGAIATAMLLYTTAILCCIGGSMFIQLWQLRNPGSQEERFSDEITLVMAFCTAVGFLQLKFRLPGQDSAMQSTSAMLMDRGILPKYVDLWLKRSRWSSWEAAFLWFLSVAAETAVVLWSSGRDGSVSRQAVGRLLAFAVAAGTYSALSLYLLHISNAPAAMIDHYSSSFAERSADYGKLRQDWDKIQAILRRSAQGLTPCLLMLTLTPLTIMASSTIELFLDNEYDSRRILLELLPKMIVHLGILRGLCRIGEVTGNCSRLPVFLNSLLLGDGFDEEASHLSFYVFDARGGFSARSKVSSAGLLALLSQAVKASITIAVIKFEFTFNSIRCLHTIIQYQYYRACLSAPTARGTQQVRGSKPTEIPASAAKLNQFDTEFAHLRVYVKMFCVVAHIEATDLDNLIEGIKEKYNQLELHVAAAKFDGLPVRPHLAWLHSLRGSDVFAGIWKVSEIIPKAQQTWERLAKSIETGHADVPQSRVRASPSFPSQVQHLASFSHPRSDPEAHGDEGLISHSKPTLFACNGTGTGANACRFADRYDVQKPIGEGTFGRVHRCVDNLGRASRAVKRIPIPEDTERHAALKVEVAALVMLDHPHIVRLIEYFVEGNELLLVMELLQGPSLGYRMQEIGRFPEELASRCVRHMLKALFCCHCQGIAHNDVSPENFRFQTEQLHSSLK</sequence>
<feature type="domain" description="Protein kinase" evidence="4">
    <location>
        <begin position="843"/>
        <end position="982"/>
    </location>
</feature>
<dbReference type="SUPFAM" id="SSF56112">
    <property type="entry name" value="Protein kinase-like (PK-like)"/>
    <property type="match status" value="1"/>
</dbReference>
<feature type="region of interest" description="Disordered" evidence="2">
    <location>
        <begin position="53"/>
        <end position="84"/>
    </location>
</feature>
<dbReference type="SMART" id="SM00220">
    <property type="entry name" value="S_TKc"/>
    <property type="match status" value="1"/>
</dbReference>
<dbReference type="PROSITE" id="PS00107">
    <property type="entry name" value="PROTEIN_KINASE_ATP"/>
    <property type="match status" value="1"/>
</dbReference>